<gene>
    <name evidence="2" type="ORF">GCM10023153_06400</name>
</gene>
<sequence length="304" mass="33366">MSALVDLGTDALPRKARPISLSAQMSARTAFAAVATECTEHWRTNEARLVHSRAMPHLHQTRVGIRRLRCAVSLFRPVLGKQSPVVEAAHAIRELALPFGHARDLDVLLAGEVLDGRHEREVAALWQARESAYDEVLHILGRPRWRRASAHIDRALLGVPWLLGDDPPVGELAASALDKRWRRVAGQHDHIAEMSPADRHRVRIEAKKLRYGCEFFASLYPQGSDAGGGLRVVTSSGEVLTGPLAYAWYVEDVQSALGAVNDHHIADTLLRSVGARAPEVDEAALVEAGVAACERLAAIEPFWR</sequence>
<evidence type="ECO:0000313" key="2">
    <source>
        <dbReference type="EMBL" id="GAA4389796.1"/>
    </source>
</evidence>
<dbReference type="EMBL" id="BAABFX010000010">
    <property type="protein sequence ID" value="GAA4389796.1"/>
    <property type="molecule type" value="Genomic_DNA"/>
</dbReference>
<comment type="caution">
    <text evidence="2">The sequence shown here is derived from an EMBL/GenBank/DDBJ whole genome shotgun (WGS) entry which is preliminary data.</text>
</comment>
<dbReference type="PANTHER" id="PTHR39339">
    <property type="entry name" value="SLR1444 PROTEIN"/>
    <property type="match status" value="1"/>
</dbReference>
<evidence type="ECO:0000313" key="3">
    <source>
        <dbReference type="Proteomes" id="UP001500390"/>
    </source>
</evidence>
<dbReference type="InterPro" id="IPR007899">
    <property type="entry name" value="CHAD_dom"/>
</dbReference>
<dbReference type="Pfam" id="PF05235">
    <property type="entry name" value="CHAD"/>
    <property type="match status" value="1"/>
</dbReference>
<dbReference type="PANTHER" id="PTHR39339:SF1">
    <property type="entry name" value="CHAD DOMAIN-CONTAINING PROTEIN"/>
    <property type="match status" value="1"/>
</dbReference>
<dbReference type="RefSeq" id="WP_159901585.1">
    <property type="nucleotide sequence ID" value="NZ_VMSB01000001.1"/>
</dbReference>
<keyword evidence="3" id="KW-1185">Reference proteome</keyword>
<dbReference type="SMART" id="SM00880">
    <property type="entry name" value="CHAD"/>
    <property type="match status" value="1"/>
</dbReference>
<proteinExistence type="predicted"/>
<dbReference type="InterPro" id="IPR038186">
    <property type="entry name" value="CHAD_dom_sf"/>
</dbReference>
<evidence type="ECO:0000259" key="1">
    <source>
        <dbReference type="PROSITE" id="PS51708"/>
    </source>
</evidence>
<dbReference type="PROSITE" id="PS51708">
    <property type="entry name" value="CHAD"/>
    <property type="match status" value="1"/>
</dbReference>
<organism evidence="2 3">
    <name type="scientific">Ornithinibacter aureus</name>
    <dbReference type="NCBI Taxonomy" id="622664"/>
    <lineage>
        <taxon>Bacteria</taxon>
        <taxon>Bacillati</taxon>
        <taxon>Actinomycetota</taxon>
        <taxon>Actinomycetes</taxon>
        <taxon>Micrococcales</taxon>
        <taxon>Intrasporangiaceae</taxon>
        <taxon>Ornithinibacter</taxon>
    </lineage>
</organism>
<reference evidence="3" key="1">
    <citation type="journal article" date="2019" name="Int. J. Syst. Evol. Microbiol.">
        <title>The Global Catalogue of Microorganisms (GCM) 10K type strain sequencing project: providing services to taxonomists for standard genome sequencing and annotation.</title>
        <authorList>
            <consortium name="The Broad Institute Genomics Platform"/>
            <consortium name="The Broad Institute Genome Sequencing Center for Infectious Disease"/>
            <person name="Wu L."/>
            <person name="Ma J."/>
        </authorList>
    </citation>
    <scope>NUCLEOTIDE SEQUENCE [LARGE SCALE GENOMIC DNA]</scope>
    <source>
        <strain evidence="3">JCM 17738</strain>
    </source>
</reference>
<dbReference type="Gene3D" id="1.40.20.10">
    <property type="entry name" value="CHAD domain"/>
    <property type="match status" value="1"/>
</dbReference>
<accession>A0ABP8JF59</accession>
<feature type="domain" description="CHAD" evidence="1">
    <location>
        <begin position="24"/>
        <end position="304"/>
    </location>
</feature>
<name>A0ABP8JF59_9MICO</name>
<protein>
    <recommendedName>
        <fullName evidence="1">CHAD domain-containing protein</fullName>
    </recommendedName>
</protein>
<dbReference type="Proteomes" id="UP001500390">
    <property type="component" value="Unassembled WGS sequence"/>
</dbReference>